<accession>A0A9P4X630</accession>
<dbReference type="Proteomes" id="UP000801864">
    <property type="component" value="Unassembled WGS sequence"/>
</dbReference>
<dbReference type="Pfam" id="PF13087">
    <property type="entry name" value="AAA_12"/>
    <property type="match status" value="1"/>
</dbReference>
<sequence length="93" mass="10680">MESSVNNESKPGNVLIILFYKAQALEYQKVLKNMVDKVVMAKEVYHRIKIKTLDESQGDEADFVFVDFVAVSHPRFTRESFRITLATTRARGI</sequence>
<keyword evidence="3" id="KW-1185">Reference proteome</keyword>
<feature type="domain" description="DNA2/NAM7 helicase-like C-terminal" evidence="1">
    <location>
        <begin position="5"/>
        <end position="91"/>
    </location>
</feature>
<evidence type="ECO:0000259" key="1">
    <source>
        <dbReference type="Pfam" id="PF13087"/>
    </source>
</evidence>
<dbReference type="EMBL" id="QLNT01000023">
    <property type="protein sequence ID" value="KAF3060447.1"/>
    <property type="molecule type" value="Genomic_DNA"/>
</dbReference>
<dbReference type="AlphaFoldDB" id="A0A9P4X630"/>
<dbReference type="InterPro" id="IPR027417">
    <property type="entry name" value="P-loop_NTPase"/>
</dbReference>
<organism evidence="2 3">
    <name type="scientific">Trichoderma lentiforme</name>
    <dbReference type="NCBI Taxonomy" id="1567552"/>
    <lineage>
        <taxon>Eukaryota</taxon>
        <taxon>Fungi</taxon>
        <taxon>Dikarya</taxon>
        <taxon>Ascomycota</taxon>
        <taxon>Pezizomycotina</taxon>
        <taxon>Sordariomycetes</taxon>
        <taxon>Hypocreomycetidae</taxon>
        <taxon>Hypocreales</taxon>
        <taxon>Hypocreaceae</taxon>
        <taxon>Trichoderma</taxon>
    </lineage>
</organism>
<comment type="caution">
    <text evidence="2">The sequence shown here is derived from an EMBL/GenBank/DDBJ whole genome shotgun (WGS) entry which is preliminary data.</text>
</comment>
<dbReference type="Gene3D" id="3.40.50.300">
    <property type="entry name" value="P-loop containing nucleotide triphosphate hydrolases"/>
    <property type="match status" value="1"/>
</dbReference>
<gene>
    <name evidence="2" type="ORF">CFAM422_011137</name>
</gene>
<name>A0A9P4X630_9HYPO</name>
<evidence type="ECO:0000313" key="2">
    <source>
        <dbReference type="EMBL" id="KAF3060447.1"/>
    </source>
</evidence>
<dbReference type="InterPro" id="IPR041679">
    <property type="entry name" value="DNA2/NAM7-like_C"/>
</dbReference>
<evidence type="ECO:0000313" key="3">
    <source>
        <dbReference type="Proteomes" id="UP000801864"/>
    </source>
</evidence>
<proteinExistence type="predicted"/>
<protein>
    <recommendedName>
        <fullName evidence="1">DNA2/NAM7 helicase-like C-terminal domain-containing protein</fullName>
    </recommendedName>
</protein>
<reference evidence="2 3" key="1">
    <citation type="submission" date="2018-06" db="EMBL/GenBank/DDBJ databases">
        <title>Genome analysis of cellulolytic fungus Trichoderma lentiforme CFAM-422.</title>
        <authorList>
            <person name="Steindorff A.S."/>
            <person name="Formighieri E.F."/>
            <person name="Midorikawa G.E.O."/>
            <person name="Tamietti M.S."/>
            <person name="Ramos E.Z."/>
            <person name="Silva A.S."/>
            <person name="Bon E.P.S."/>
            <person name="Mendes T.D."/>
            <person name="Damaso M.C.T."/>
            <person name="Favaro L.C.L."/>
        </authorList>
    </citation>
    <scope>NUCLEOTIDE SEQUENCE [LARGE SCALE GENOMIC DNA]</scope>
    <source>
        <strain evidence="2 3">CFAM-422</strain>
    </source>
</reference>